<gene>
    <name evidence="1" type="ORF">EJB05_45436</name>
</gene>
<keyword evidence="2" id="KW-1185">Reference proteome</keyword>
<dbReference type="Proteomes" id="UP000324897">
    <property type="component" value="Chromosome 3"/>
</dbReference>
<protein>
    <submittedName>
        <fullName evidence="1">Uncharacterized protein</fullName>
    </submittedName>
</protein>
<sequence>MAFLVASSSARPLGGDGWLTDKAVLSGEHILQLLRRFYMQQLQAGPSCQTNSPNVQVNEDN</sequence>
<organism evidence="1 2">
    <name type="scientific">Eragrostis curvula</name>
    <name type="common">weeping love grass</name>
    <dbReference type="NCBI Taxonomy" id="38414"/>
    <lineage>
        <taxon>Eukaryota</taxon>
        <taxon>Viridiplantae</taxon>
        <taxon>Streptophyta</taxon>
        <taxon>Embryophyta</taxon>
        <taxon>Tracheophyta</taxon>
        <taxon>Spermatophyta</taxon>
        <taxon>Magnoliopsida</taxon>
        <taxon>Liliopsida</taxon>
        <taxon>Poales</taxon>
        <taxon>Poaceae</taxon>
        <taxon>PACMAD clade</taxon>
        <taxon>Chloridoideae</taxon>
        <taxon>Eragrostideae</taxon>
        <taxon>Eragrostidinae</taxon>
        <taxon>Eragrostis</taxon>
    </lineage>
</organism>
<dbReference type="OrthoDB" id="690519at2759"/>
<feature type="non-terminal residue" evidence="1">
    <location>
        <position position="1"/>
    </location>
</feature>
<dbReference type="EMBL" id="RWGY01000039">
    <property type="protein sequence ID" value="TVU11830.1"/>
    <property type="molecule type" value="Genomic_DNA"/>
</dbReference>
<dbReference type="PANTHER" id="PTHR35547">
    <property type="entry name" value="OS06G0249350 PROTEIN-RELATED"/>
    <property type="match status" value="1"/>
</dbReference>
<name>A0A5J9TKC0_9POAL</name>
<evidence type="ECO:0000313" key="2">
    <source>
        <dbReference type="Proteomes" id="UP000324897"/>
    </source>
</evidence>
<dbReference type="Gramene" id="TVU11830">
    <property type="protein sequence ID" value="TVU11830"/>
    <property type="gene ID" value="EJB05_45436"/>
</dbReference>
<accession>A0A5J9TKC0</accession>
<comment type="caution">
    <text evidence="1">The sequence shown here is derived from an EMBL/GenBank/DDBJ whole genome shotgun (WGS) entry which is preliminary data.</text>
</comment>
<evidence type="ECO:0000313" key="1">
    <source>
        <dbReference type="EMBL" id="TVU11830.1"/>
    </source>
</evidence>
<reference evidence="1 2" key="1">
    <citation type="journal article" date="2019" name="Sci. Rep.">
        <title>A high-quality genome of Eragrostis curvula grass provides insights into Poaceae evolution and supports new strategies to enhance forage quality.</title>
        <authorList>
            <person name="Carballo J."/>
            <person name="Santos B.A.C.M."/>
            <person name="Zappacosta D."/>
            <person name="Garbus I."/>
            <person name="Selva J.P."/>
            <person name="Gallo C.A."/>
            <person name="Diaz A."/>
            <person name="Albertini E."/>
            <person name="Caccamo M."/>
            <person name="Echenique V."/>
        </authorList>
    </citation>
    <scope>NUCLEOTIDE SEQUENCE [LARGE SCALE GENOMIC DNA]</scope>
    <source>
        <strain evidence="2">cv. Victoria</strain>
        <tissue evidence="1">Leaf</tissue>
    </source>
</reference>
<proteinExistence type="predicted"/>
<dbReference type="PANTHER" id="PTHR35547:SF9">
    <property type="match status" value="1"/>
</dbReference>
<dbReference type="AlphaFoldDB" id="A0A5J9TKC0"/>